<dbReference type="PROSITE" id="PS50926">
    <property type="entry name" value="TRAM"/>
    <property type="match status" value="1"/>
</dbReference>
<dbReference type="InterPro" id="IPR002792">
    <property type="entry name" value="TRAM_dom"/>
</dbReference>
<evidence type="ECO:0000256" key="2">
    <source>
        <dbReference type="ARBA" id="ARBA00022679"/>
    </source>
</evidence>
<dbReference type="AlphaFoldDB" id="A0A059Y9F0"/>
<evidence type="ECO:0000256" key="3">
    <source>
        <dbReference type="ARBA" id="ARBA00022691"/>
    </source>
</evidence>
<dbReference type="PATRIC" id="fig|1316930.3.peg.727"/>
<keyword evidence="3 4" id="KW-0949">S-adenosyl-L-methionine</keyword>
<name>A0A059Y9F0_MYCBV</name>
<feature type="binding site" evidence="4">
    <location>
        <position position="271"/>
    </location>
    <ligand>
        <name>S-adenosyl-L-methionine</name>
        <dbReference type="ChEBI" id="CHEBI:59789"/>
    </ligand>
</feature>
<dbReference type="GO" id="GO:0070475">
    <property type="term" value="P:rRNA base methylation"/>
    <property type="evidence" value="ECO:0007669"/>
    <property type="project" value="TreeGrafter"/>
</dbReference>
<dbReference type="SUPFAM" id="SSF50249">
    <property type="entry name" value="Nucleic acid-binding proteins"/>
    <property type="match status" value="1"/>
</dbReference>
<dbReference type="Proteomes" id="UP000027182">
    <property type="component" value="Chromosome"/>
</dbReference>
<dbReference type="SUPFAM" id="SSF53335">
    <property type="entry name" value="S-adenosyl-L-methionine-dependent methyltransferases"/>
    <property type="match status" value="1"/>
</dbReference>
<dbReference type="CDD" id="cd02440">
    <property type="entry name" value="AdoMet_MTases"/>
    <property type="match status" value="1"/>
</dbReference>
<keyword evidence="1 4" id="KW-0489">Methyltransferase</keyword>
<dbReference type="InterPro" id="IPR010280">
    <property type="entry name" value="U5_MeTrfase_fam"/>
</dbReference>
<dbReference type="Gene3D" id="2.40.50.140">
    <property type="entry name" value="Nucleic acid-binding proteins"/>
    <property type="match status" value="1"/>
</dbReference>
<comment type="similarity">
    <text evidence="4">Belongs to the class I-like SAM-binding methyltransferase superfamily. RNA M5U methyltransferase family.</text>
</comment>
<dbReference type="InterPro" id="IPR029063">
    <property type="entry name" value="SAM-dependent_MTases_sf"/>
</dbReference>
<gene>
    <name evidence="6" type="ORF">K668_03560</name>
</gene>
<organism evidence="6 7">
    <name type="scientific">Mycoplasmopsis bovis CQ-W70</name>
    <dbReference type="NCBI Taxonomy" id="1316930"/>
    <lineage>
        <taxon>Bacteria</taxon>
        <taxon>Bacillati</taxon>
        <taxon>Mycoplasmatota</taxon>
        <taxon>Mycoplasmoidales</taxon>
        <taxon>Metamycoplasmataceae</taxon>
        <taxon>Mycoplasmopsis</taxon>
    </lineage>
</organism>
<evidence type="ECO:0000313" key="7">
    <source>
        <dbReference type="Proteomes" id="UP000027182"/>
    </source>
</evidence>
<feature type="binding site" evidence="4">
    <location>
        <position position="366"/>
    </location>
    <ligand>
        <name>S-adenosyl-L-methionine</name>
        <dbReference type="ChEBI" id="CHEBI:59789"/>
    </ligand>
</feature>
<evidence type="ECO:0000259" key="5">
    <source>
        <dbReference type="PROSITE" id="PS50926"/>
    </source>
</evidence>
<protein>
    <submittedName>
        <fullName evidence="6">Methyltransferase</fullName>
    </submittedName>
</protein>
<evidence type="ECO:0000256" key="4">
    <source>
        <dbReference type="PROSITE-ProRule" id="PRU01024"/>
    </source>
</evidence>
<dbReference type="Gene3D" id="3.40.50.150">
    <property type="entry name" value="Vaccinia Virus protein VP39"/>
    <property type="match status" value="1"/>
</dbReference>
<feature type="active site" description="Nucleophile" evidence="4">
    <location>
        <position position="393"/>
    </location>
</feature>
<dbReference type="PANTHER" id="PTHR11061:SF30">
    <property type="entry name" value="TRNA (URACIL(54)-C(5))-METHYLTRANSFERASE"/>
    <property type="match status" value="1"/>
</dbReference>
<feature type="binding site" evidence="4">
    <location>
        <position position="321"/>
    </location>
    <ligand>
        <name>S-adenosyl-L-methionine</name>
        <dbReference type="ChEBI" id="CHEBI:59789"/>
    </ligand>
</feature>
<evidence type="ECO:0000256" key="1">
    <source>
        <dbReference type="ARBA" id="ARBA00022603"/>
    </source>
</evidence>
<dbReference type="Pfam" id="PF01938">
    <property type="entry name" value="TRAM"/>
    <property type="match status" value="1"/>
</dbReference>
<dbReference type="FunFam" id="3.40.50.150:FF:000009">
    <property type="entry name" value="23S rRNA (Uracil(1939)-C(5))-methyltransferase RlmD"/>
    <property type="match status" value="1"/>
</dbReference>
<sequence length="440" mass="50710">MKLQNNSILENVKAFEHSYEGLGTVKINDYPIFVENLLPGEIADILIKKANSKFAFAKVLKRHNDSPKRIKVLNDKLMESGSAPLANISYNDQLEFKENFVKQLFKRNLHYSNILPILKSSYEWRYRNKLLLFTKNIQNIIKIGLYEKNTHNLIEQDSYDLVSKYSEKVLLWLSKNINNYDCFKNVKNSLIGISIRESNFNKEIMLYFTATKSFDLSKQFISDIASEFKNIVSILIIVNDKVVNKYLSQNTYLIDKVGNFTFKYSWNSFFQINSDQTENLYSLLINNLSLDKNKTVIDAYCGIGTISLFLAQKSKKVYGLEIVNEAVINAKENAISNDINNVDFIAGDVIKSIDKIKEKVDILVVDPPRSGLSDEFLSKILDIRPKEIGYISCNPHTMCRDINTLSKSGYEISYLRPCDMFCQTYHIEVVAVLRLKENYL</sequence>
<dbReference type="RefSeq" id="WP_013955031.1">
    <property type="nucleotide sequence ID" value="NZ_CP005933.1"/>
</dbReference>
<dbReference type="NCBIfam" id="TIGR00479">
    <property type="entry name" value="rumA"/>
    <property type="match status" value="1"/>
</dbReference>
<dbReference type="InterPro" id="IPR012340">
    <property type="entry name" value="NA-bd_OB-fold"/>
</dbReference>
<evidence type="ECO:0000313" key="6">
    <source>
        <dbReference type="EMBL" id="AIA34282.1"/>
    </source>
</evidence>
<dbReference type="Gene3D" id="2.40.50.1070">
    <property type="match status" value="1"/>
</dbReference>
<feature type="binding site" evidence="4">
    <location>
        <position position="300"/>
    </location>
    <ligand>
        <name>S-adenosyl-L-methionine</name>
        <dbReference type="ChEBI" id="CHEBI:59789"/>
    </ligand>
</feature>
<accession>A0A059Y9F0</accession>
<reference evidence="6 7" key="1">
    <citation type="submission" date="2013-04" db="EMBL/GenBank/DDBJ databases">
        <authorList>
            <person name="Lin L."/>
            <person name="Zeng Z."/>
            <person name="Xie J."/>
            <person name="Luo L."/>
            <person name="Yang Z."/>
            <person name="Liang W."/>
            <person name="Lin H."/>
            <person name="Dong C."/>
            <person name="Sun Y."/>
        </authorList>
    </citation>
    <scope>NUCLEOTIDE SEQUENCE [LARGE SCALE GENOMIC DNA]</scope>
    <source>
        <strain evidence="6 7">CQ-W70</strain>
    </source>
</reference>
<dbReference type="Pfam" id="PF05958">
    <property type="entry name" value="tRNA_U5-meth_tr"/>
    <property type="match status" value="1"/>
</dbReference>
<dbReference type="KEGG" id="mbq:K668_03560"/>
<proteinExistence type="inferred from homology"/>
<dbReference type="PANTHER" id="PTHR11061">
    <property type="entry name" value="RNA M5U METHYLTRANSFERASE"/>
    <property type="match status" value="1"/>
</dbReference>
<dbReference type="GO" id="GO:0070041">
    <property type="term" value="F:rRNA (uridine-C5-)-methyltransferase activity"/>
    <property type="evidence" value="ECO:0007669"/>
    <property type="project" value="TreeGrafter"/>
</dbReference>
<dbReference type="EMBL" id="CP005933">
    <property type="protein sequence ID" value="AIA34282.1"/>
    <property type="molecule type" value="Genomic_DNA"/>
</dbReference>
<dbReference type="PROSITE" id="PS51687">
    <property type="entry name" value="SAM_MT_RNA_M5U"/>
    <property type="match status" value="1"/>
</dbReference>
<keyword evidence="2 4" id="KW-0808">Transferase</keyword>
<dbReference type="HOGENOM" id="CLU_014689_7_2_14"/>
<feature type="domain" description="TRAM" evidence="5">
    <location>
        <begin position="2"/>
        <end position="61"/>
    </location>
</feature>